<dbReference type="Proteomes" id="UP000077521">
    <property type="component" value="Unassembled WGS sequence"/>
</dbReference>
<organism evidence="1 2">
    <name type="scientific">Tilletia indica</name>
    <dbReference type="NCBI Taxonomy" id="43049"/>
    <lineage>
        <taxon>Eukaryota</taxon>
        <taxon>Fungi</taxon>
        <taxon>Dikarya</taxon>
        <taxon>Basidiomycota</taxon>
        <taxon>Ustilaginomycotina</taxon>
        <taxon>Exobasidiomycetes</taxon>
        <taxon>Tilletiales</taxon>
        <taxon>Tilletiaceae</taxon>
        <taxon>Tilletia</taxon>
    </lineage>
</organism>
<reference evidence="1" key="2">
    <citation type="journal article" date="2019" name="IMA Fungus">
        <title>Genome sequencing and comparison of five Tilletia species to identify candidate genes for the detection of regulated species infecting wheat.</title>
        <authorList>
            <person name="Nguyen H.D.T."/>
            <person name="Sultana T."/>
            <person name="Kesanakurti P."/>
            <person name="Hambleton S."/>
        </authorList>
    </citation>
    <scope>NUCLEOTIDE SEQUENCE</scope>
    <source>
        <strain evidence="1">DAOMC 236416</strain>
    </source>
</reference>
<dbReference type="EMBL" id="LWDF02001754">
    <property type="protein sequence ID" value="KAE8237532.1"/>
    <property type="molecule type" value="Genomic_DNA"/>
</dbReference>
<feature type="non-terminal residue" evidence="1">
    <location>
        <position position="766"/>
    </location>
</feature>
<comment type="caution">
    <text evidence="1">The sequence shown here is derived from an EMBL/GenBank/DDBJ whole genome shotgun (WGS) entry which is preliminary data.</text>
</comment>
<gene>
    <name evidence="1" type="ORF">A4X13_0g8752</name>
</gene>
<dbReference type="Pfam" id="PF02992">
    <property type="entry name" value="Transposase_21"/>
    <property type="match status" value="1"/>
</dbReference>
<protein>
    <submittedName>
        <fullName evidence="1">Uncharacterized protein</fullName>
    </submittedName>
</protein>
<proteinExistence type="predicted"/>
<keyword evidence="2" id="KW-1185">Reference proteome</keyword>
<sequence length="766" mass="86896">IRTKATDEQYRTFARNIELANPAIKILGKDKANKLVKKVTHLHERKWDMCPESCMAFVGPHADLRHCTAIRNGRRCRAPRYDSRGKPRKQFTTLSILPRIRARFAAGSGHSYLHHFSQLASQAWGTQDQEFYDWSSGATHRKLVADGLFDDPRHDAFLLSTDGAQMVEKRKSSGWIVLLSSFNTPAWSRFQHDETFINTIIPGPNNPINVDSFLWPVLQEIARAAVGYWMWDGSRNEWFLWRGWIVAAAADQQGSSKINRMTGPTGFAGCRTCRILANYAQDRDSVGYFPLKTVKGDRARARLRPDAYDPRDLPMRSDETFEEDLAELDGCRNATERRETRRLTGVGGLPLLAFSPAFTSPTFFPPDIFHLFGSNVPGLIWTTLTTKADPEDPFSLSQDQQDLFAETIKTAGKDLPSSISSAPTRSPNITLGSHFKMFEWFLVMYAYLPPFLVAINAPGPVIQMFSHLAAGVRLAISRTSLRMNELQEMQEHFVLFVQLWEEHYIRAQPRLLHRATISVHHLLHIWQFVYCHGSVRVTSQARCEREIGLIKRALRSFKSPFVGVMNTARQREHLRVLDLVLDPPEQVEPFEPSKTLTTRIASRHRAFSDEDEELELAGLQALADRGLLPDPLPDYVRRGKLTVTINRFSSFTVRGSRIESDSARSASRFGALVDEEDGTKATIYGEAIHFLCLSPENAQDHMPVDADRSYVLFRKLEHVERVGHVIRGKWSGHLFVMHVRGIFECVGIMELGGYVYILTPPSIPEP</sequence>
<name>A0A8T8SDV7_9BASI</name>
<evidence type="ECO:0000313" key="1">
    <source>
        <dbReference type="EMBL" id="KAE8237532.1"/>
    </source>
</evidence>
<evidence type="ECO:0000313" key="2">
    <source>
        <dbReference type="Proteomes" id="UP000077521"/>
    </source>
</evidence>
<dbReference type="AlphaFoldDB" id="A0A8T8SDV7"/>
<dbReference type="InterPro" id="IPR004242">
    <property type="entry name" value="Transposase_21"/>
</dbReference>
<reference evidence="1" key="1">
    <citation type="submission" date="2016-04" db="EMBL/GenBank/DDBJ databases">
        <authorList>
            <person name="Nguyen H.D."/>
            <person name="Samba Siva P."/>
            <person name="Cullis J."/>
            <person name="Levesque C.A."/>
            <person name="Hambleton S."/>
        </authorList>
    </citation>
    <scope>NUCLEOTIDE SEQUENCE</scope>
    <source>
        <strain evidence="1">DAOMC 236416</strain>
    </source>
</reference>
<accession>A0A8T8SDV7</accession>